<organism evidence="1 2">
    <name type="scientific">Fulvivirga marina</name>
    <dbReference type="NCBI Taxonomy" id="2494733"/>
    <lineage>
        <taxon>Bacteria</taxon>
        <taxon>Pseudomonadati</taxon>
        <taxon>Bacteroidota</taxon>
        <taxon>Cytophagia</taxon>
        <taxon>Cytophagales</taxon>
        <taxon>Fulvivirgaceae</taxon>
        <taxon>Fulvivirga</taxon>
    </lineage>
</organism>
<dbReference type="AlphaFoldDB" id="A0A937G0H3"/>
<protein>
    <submittedName>
        <fullName evidence="1">Uncharacterized protein</fullName>
    </submittedName>
</protein>
<evidence type="ECO:0000313" key="1">
    <source>
        <dbReference type="EMBL" id="MBL6446246.1"/>
    </source>
</evidence>
<gene>
    <name evidence="1" type="ORF">JMN32_08000</name>
</gene>
<proteinExistence type="predicted"/>
<reference evidence="1" key="1">
    <citation type="submission" date="2021-01" db="EMBL/GenBank/DDBJ databases">
        <title>Fulvivirga kasyanovii gen. nov., sp nov., a novel member of the phylum Bacteroidetes isolated from seawater in a mussel farm.</title>
        <authorList>
            <person name="Zhao L.-H."/>
            <person name="Wang Z.-J."/>
        </authorList>
    </citation>
    <scope>NUCLEOTIDE SEQUENCE</scope>
    <source>
        <strain evidence="1">29W222</strain>
    </source>
</reference>
<comment type="caution">
    <text evidence="1">The sequence shown here is derived from an EMBL/GenBank/DDBJ whole genome shotgun (WGS) entry which is preliminary data.</text>
</comment>
<sequence>MSISWAESRKRYNRLLKGLDVLIDETSDLVENYEQHHLEFANLMYEKGLSDIMKEADFLTDHEREFMLMYYSLKGQVERLKYYRKTISLMLIKDPINYPDN</sequence>
<evidence type="ECO:0000313" key="2">
    <source>
        <dbReference type="Proteomes" id="UP000614216"/>
    </source>
</evidence>
<dbReference type="EMBL" id="JAEUGD010000023">
    <property type="protein sequence ID" value="MBL6446246.1"/>
    <property type="molecule type" value="Genomic_DNA"/>
</dbReference>
<dbReference type="RefSeq" id="WP_202855785.1">
    <property type="nucleotide sequence ID" value="NZ_JAEUGD010000023.1"/>
</dbReference>
<name>A0A937G0H3_9BACT</name>
<accession>A0A937G0H3</accession>
<dbReference type="Proteomes" id="UP000614216">
    <property type="component" value="Unassembled WGS sequence"/>
</dbReference>
<keyword evidence="2" id="KW-1185">Reference proteome</keyword>